<gene>
    <name evidence="1" type="ORF">KMZ68_05710</name>
</gene>
<evidence type="ECO:0000313" key="1">
    <source>
        <dbReference type="EMBL" id="QWG19351.1"/>
    </source>
</evidence>
<reference evidence="1" key="1">
    <citation type="submission" date="2021-06" db="EMBL/GenBank/DDBJ databases">
        <title>Bradyrhizobium sp. S2-11-2 Genome sequencing.</title>
        <authorList>
            <person name="Jin L."/>
        </authorList>
    </citation>
    <scope>NUCLEOTIDE SEQUENCE</scope>
    <source>
        <strain evidence="1">S2-11-2</strain>
    </source>
</reference>
<evidence type="ECO:0000313" key="2">
    <source>
        <dbReference type="Proteomes" id="UP000680805"/>
    </source>
</evidence>
<protein>
    <submittedName>
        <fullName evidence="1">Uncharacterized protein</fullName>
    </submittedName>
</protein>
<dbReference type="KEGG" id="bsei:KMZ68_05710"/>
<accession>A0A975RU14</accession>
<proteinExistence type="predicted"/>
<dbReference type="EMBL" id="CP076135">
    <property type="protein sequence ID" value="QWG19351.1"/>
    <property type="molecule type" value="Genomic_DNA"/>
</dbReference>
<dbReference type="RefSeq" id="WP_215614879.1">
    <property type="nucleotide sequence ID" value="NZ_CP076135.1"/>
</dbReference>
<name>A0A975RU14_9BRAD</name>
<dbReference type="Proteomes" id="UP000680805">
    <property type="component" value="Chromosome"/>
</dbReference>
<sequence length="76" mass="8211">MTKLLDEAVAAVRRLPSDDQDDIARAIMQLAGSDLAPPVVLSPEEREAVARSKAAAERGEFATDEQVRAVWAKHGL</sequence>
<organism evidence="1 2">
    <name type="scientific">Bradyrhizobium sediminis</name>
    <dbReference type="NCBI Taxonomy" id="2840469"/>
    <lineage>
        <taxon>Bacteria</taxon>
        <taxon>Pseudomonadati</taxon>
        <taxon>Pseudomonadota</taxon>
        <taxon>Alphaproteobacteria</taxon>
        <taxon>Hyphomicrobiales</taxon>
        <taxon>Nitrobacteraceae</taxon>
        <taxon>Bradyrhizobium</taxon>
    </lineage>
</organism>
<dbReference type="AlphaFoldDB" id="A0A975RU14"/>